<proteinExistence type="predicted"/>
<gene>
    <name evidence="1" type="ORF">AURANDRAFT_67826</name>
</gene>
<dbReference type="KEGG" id="aaf:AURANDRAFT_67826"/>
<name>F0YMJ2_AURAN</name>
<dbReference type="EMBL" id="GL833165">
    <property type="protein sequence ID" value="EGB03632.1"/>
    <property type="molecule type" value="Genomic_DNA"/>
</dbReference>
<organism evidence="2">
    <name type="scientific">Aureococcus anophagefferens</name>
    <name type="common">Harmful bloom alga</name>
    <dbReference type="NCBI Taxonomy" id="44056"/>
    <lineage>
        <taxon>Eukaryota</taxon>
        <taxon>Sar</taxon>
        <taxon>Stramenopiles</taxon>
        <taxon>Ochrophyta</taxon>
        <taxon>Pelagophyceae</taxon>
        <taxon>Pelagomonadales</taxon>
        <taxon>Pelagomonadaceae</taxon>
        <taxon>Aureococcus</taxon>
    </lineage>
</organism>
<protein>
    <submittedName>
        <fullName evidence="1">Uncharacterized protein</fullName>
    </submittedName>
</protein>
<dbReference type="RefSeq" id="XP_009041634.1">
    <property type="nucleotide sequence ID" value="XM_009043386.1"/>
</dbReference>
<reference evidence="1 2" key="1">
    <citation type="journal article" date="2011" name="Proc. Natl. Acad. Sci. U.S.A.">
        <title>Niche of harmful alga Aureococcus anophagefferens revealed through ecogenomics.</title>
        <authorList>
            <person name="Gobler C.J."/>
            <person name="Berry D.L."/>
            <person name="Dyhrman S.T."/>
            <person name="Wilhelm S.W."/>
            <person name="Salamov A."/>
            <person name="Lobanov A.V."/>
            <person name="Zhang Y."/>
            <person name="Collier J.L."/>
            <person name="Wurch L.L."/>
            <person name="Kustka A.B."/>
            <person name="Dill B.D."/>
            <person name="Shah M."/>
            <person name="VerBerkmoes N.C."/>
            <person name="Kuo A."/>
            <person name="Terry A."/>
            <person name="Pangilinan J."/>
            <person name="Lindquist E.A."/>
            <person name="Lucas S."/>
            <person name="Paulsen I.T."/>
            <person name="Hattenrath-Lehmann T.K."/>
            <person name="Talmage S.C."/>
            <person name="Walker E.A."/>
            <person name="Koch F."/>
            <person name="Burson A.M."/>
            <person name="Marcoval M.A."/>
            <person name="Tang Y.Z."/>
            <person name="Lecleir G.R."/>
            <person name="Coyne K.J."/>
            <person name="Berg G.M."/>
            <person name="Bertrand E.M."/>
            <person name="Saito M.A."/>
            <person name="Gladyshev V.N."/>
            <person name="Grigoriev I.V."/>
        </authorList>
    </citation>
    <scope>NUCLEOTIDE SEQUENCE [LARGE SCALE GENOMIC DNA]</scope>
    <source>
        <strain evidence="2">CCMP 1984</strain>
    </source>
</reference>
<sequence>EVEILKEDIKAALAKGCVLAKLNSDARRRAELGPRLYRDFVEIVATPPSPDAAAQLNCPRIDSTLCDALTCMVHLRDALSCTDWRSADFMLYRAKAVPLTTISKLTKHEIEEAQDMLLDYAAKQAMCSALVHETTTRRGSGPGGHIGAR</sequence>
<keyword evidence="2" id="KW-1185">Reference proteome</keyword>
<dbReference type="AlphaFoldDB" id="F0YMJ2"/>
<dbReference type="InParanoid" id="F0YMJ2"/>
<accession>F0YMJ2</accession>
<evidence type="ECO:0000313" key="2">
    <source>
        <dbReference type="Proteomes" id="UP000002729"/>
    </source>
</evidence>
<evidence type="ECO:0000313" key="1">
    <source>
        <dbReference type="EMBL" id="EGB03632.1"/>
    </source>
</evidence>
<dbReference type="GeneID" id="20226454"/>
<dbReference type="Proteomes" id="UP000002729">
    <property type="component" value="Unassembled WGS sequence"/>
</dbReference>
<feature type="non-terminal residue" evidence="1">
    <location>
        <position position="1"/>
    </location>
</feature>